<feature type="transmembrane region" description="Helical" evidence="7">
    <location>
        <begin position="159"/>
        <end position="181"/>
    </location>
</feature>
<keyword evidence="5 7" id="KW-1133">Transmembrane helix</keyword>
<feature type="transmembrane region" description="Helical" evidence="7">
    <location>
        <begin position="109"/>
        <end position="127"/>
    </location>
</feature>
<dbReference type="PANTHER" id="PTHR43731:SF14">
    <property type="entry name" value="PRESENILIN-ASSOCIATED RHOMBOID-LIKE PROTEIN, MITOCHONDRIAL"/>
    <property type="match status" value="1"/>
</dbReference>
<dbReference type="InterPro" id="IPR022764">
    <property type="entry name" value="Peptidase_S54_rhomboid_dom"/>
</dbReference>
<dbReference type="EMBL" id="ABOX02000009">
    <property type="protein sequence ID" value="EEF61470.1"/>
    <property type="molecule type" value="Genomic_DNA"/>
</dbReference>
<comment type="subcellular location">
    <subcellularLocation>
        <location evidence="1">Membrane</location>
        <topology evidence="1">Multi-pass membrane protein</topology>
    </subcellularLocation>
</comment>
<proteinExistence type="inferred from homology"/>
<dbReference type="SUPFAM" id="SSF144091">
    <property type="entry name" value="Rhomboid-like"/>
    <property type="match status" value="1"/>
</dbReference>
<evidence type="ECO:0000313" key="10">
    <source>
        <dbReference type="Proteomes" id="UP000003688"/>
    </source>
</evidence>
<evidence type="ECO:0000256" key="7">
    <source>
        <dbReference type="SAM" id="Phobius"/>
    </source>
</evidence>
<dbReference type="InterPro" id="IPR035952">
    <property type="entry name" value="Rhomboid-like_sf"/>
</dbReference>
<feature type="transmembrane region" description="Helical" evidence="7">
    <location>
        <begin position="348"/>
        <end position="372"/>
    </location>
</feature>
<dbReference type="Proteomes" id="UP000003688">
    <property type="component" value="Unassembled WGS sequence"/>
</dbReference>
<organism evidence="9 10">
    <name type="scientific">Pedosphaera parvula (strain Ellin514)</name>
    <dbReference type="NCBI Taxonomy" id="320771"/>
    <lineage>
        <taxon>Bacteria</taxon>
        <taxon>Pseudomonadati</taxon>
        <taxon>Verrucomicrobiota</taxon>
        <taxon>Pedosphaerae</taxon>
        <taxon>Pedosphaerales</taxon>
        <taxon>Pedosphaeraceae</taxon>
        <taxon>Pedosphaera</taxon>
    </lineage>
</organism>
<protein>
    <submittedName>
        <fullName evidence="9">Rhomboid family protein</fullName>
    </submittedName>
</protein>
<feature type="domain" description="Peptidase S54 rhomboid" evidence="8">
    <location>
        <begin position="198"/>
        <end position="334"/>
    </location>
</feature>
<comment type="caution">
    <text evidence="9">The sequence shown here is derived from an EMBL/GenBank/DDBJ whole genome shotgun (WGS) entry which is preliminary data.</text>
</comment>
<accession>B9XEX2</accession>
<sequence>MSGNPTTPWTIEGAFPEKPFGQDYGYVLKGKLIGCTREELIARCSSADLPYIQLVWHPESARVVPLTHVEFLYAAFQERNKKILKGNLLIGLVGCIVFGILFAFGGNKIWFGIILVFMGVLPVAQNIRGLRVLKHSKWSPPEENENVERYVAWVDSRKILYTWIILALLICIMAVEMVVGIENAIRAADLNKHAVWRGEWWRLFTGPLLHGGIPHIVFNGMALVGLGRLMEVLATRYHLAVVLLFSALTGSIFSLFLIPNTPSVGASGGLMGLIGFLTVLGLRRKAALPAGFVKSIFINIAIIATIGILGYSIIDNAGHLGGFLGGITMGLLLVDQRNQTLPLKSGTGLRIAGVSSLVMILALGCFTLIKIIR</sequence>
<evidence type="ECO:0000256" key="6">
    <source>
        <dbReference type="ARBA" id="ARBA00023136"/>
    </source>
</evidence>
<feature type="transmembrane region" description="Helical" evidence="7">
    <location>
        <begin position="295"/>
        <end position="314"/>
    </location>
</feature>
<dbReference type="Pfam" id="PF01694">
    <property type="entry name" value="Rhomboid"/>
    <property type="match status" value="1"/>
</dbReference>
<evidence type="ECO:0000313" key="9">
    <source>
        <dbReference type="EMBL" id="EEF61470.1"/>
    </source>
</evidence>
<dbReference type="STRING" id="320771.Cflav_PD4148"/>
<keyword evidence="6 7" id="KW-0472">Membrane</keyword>
<dbReference type="OrthoDB" id="9813074at2"/>
<evidence type="ECO:0000256" key="1">
    <source>
        <dbReference type="ARBA" id="ARBA00004141"/>
    </source>
</evidence>
<evidence type="ECO:0000256" key="2">
    <source>
        <dbReference type="ARBA" id="ARBA00009045"/>
    </source>
</evidence>
<evidence type="ECO:0000256" key="4">
    <source>
        <dbReference type="ARBA" id="ARBA00022801"/>
    </source>
</evidence>
<feature type="transmembrane region" description="Helical" evidence="7">
    <location>
        <begin position="264"/>
        <end position="283"/>
    </location>
</feature>
<feature type="transmembrane region" description="Helical" evidence="7">
    <location>
        <begin position="237"/>
        <end position="258"/>
    </location>
</feature>
<gene>
    <name evidence="9" type="ORF">Cflav_PD4148</name>
</gene>
<keyword evidence="3 7" id="KW-0812">Transmembrane</keyword>
<dbReference type="AlphaFoldDB" id="B9XEX2"/>
<dbReference type="InterPro" id="IPR050925">
    <property type="entry name" value="Rhomboid_protease_S54"/>
</dbReference>
<feature type="transmembrane region" description="Helical" evidence="7">
    <location>
        <begin position="86"/>
        <end position="103"/>
    </location>
</feature>
<dbReference type="Gene3D" id="1.20.1540.10">
    <property type="entry name" value="Rhomboid-like"/>
    <property type="match status" value="1"/>
</dbReference>
<keyword evidence="4" id="KW-0378">Hydrolase</keyword>
<dbReference type="GO" id="GO:0016020">
    <property type="term" value="C:membrane"/>
    <property type="evidence" value="ECO:0007669"/>
    <property type="project" value="UniProtKB-SubCell"/>
</dbReference>
<feature type="transmembrane region" description="Helical" evidence="7">
    <location>
        <begin position="201"/>
        <end position="225"/>
    </location>
</feature>
<dbReference type="PANTHER" id="PTHR43731">
    <property type="entry name" value="RHOMBOID PROTEASE"/>
    <property type="match status" value="1"/>
</dbReference>
<comment type="similarity">
    <text evidence="2">Belongs to the peptidase S54 family.</text>
</comment>
<dbReference type="RefSeq" id="WP_007414362.1">
    <property type="nucleotide sequence ID" value="NZ_ABOX02000009.1"/>
</dbReference>
<evidence type="ECO:0000256" key="3">
    <source>
        <dbReference type="ARBA" id="ARBA00022692"/>
    </source>
</evidence>
<keyword evidence="10" id="KW-1185">Reference proteome</keyword>
<name>B9XEX2_PEDPL</name>
<evidence type="ECO:0000256" key="5">
    <source>
        <dbReference type="ARBA" id="ARBA00022989"/>
    </source>
</evidence>
<reference evidence="9 10" key="1">
    <citation type="journal article" date="2011" name="J. Bacteriol.">
        <title>Genome sequence of 'Pedosphaera parvula' Ellin514, an aerobic Verrucomicrobial isolate from pasture soil.</title>
        <authorList>
            <person name="Kant R."/>
            <person name="van Passel M.W."/>
            <person name="Sangwan P."/>
            <person name="Palva A."/>
            <person name="Lucas S."/>
            <person name="Copeland A."/>
            <person name="Lapidus A."/>
            <person name="Glavina Del Rio T."/>
            <person name="Dalin E."/>
            <person name="Tice H."/>
            <person name="Bruce D."/>
            <person name="Goodwin L."/>
            <person name="Pitluck S."/>
            <person name="Chertkov O."/>
            <person name="Larimer F.W."/>
            <person name="Land M.L."/>
            <person name="Hauser L."/>
            <person name="Brettin T.S."/>
            <person name="Detter J.C."/>
            <person name="Han S."/>
            <person name="de Vos W.M."/>
            <person name="Janssen P.H."/>
            <person name="Smidt H."/>
        </authorList>
    </citation>
    <scope>NUCLEOTIDE SEQUENCE [LARGE SCALE GENOMIC DNA]</scope>
    <source>
        <strain evidence="9 10">Ellin514</strain>
    </source>
</reference>
<evidence type="ECO:0000259" key="8">
    <source>
        <dbReference type="Pfam" id="PF01694"/>
    </source>
</evidence>
<dbReference type="GO" id="GO:0004252">
    <property type="term" value="F:serine-type endopeptidase activity"/>
    <property type="evidence" value="ECO:0007669"/>
    <property type="project" value="InterPro"/>
</dbReference>